<protein>
    <submittedName>
        <fullName evidence="1">DUF4127 family protein</fullName>
    </submittedName>
</protein>
<accession>A0A943EFF4</accession>
<dbReference type="EMBL" id="JAGZCZ010000008">
    <property type="protein sequence ID" value="MBS5520090.1"/>
    <property type="molecule type" value="Genomic_DNA"/>
</dbReference>
<organism evidence="1 2">
    <name type="scientific">Acidaminococcus intestini</name>
    <dbReference type="NCBI Taxonomy" id="187327"/>
    <lineage>
        <taxon>Bacteria</taxon>
        <taxon>Bacillati</taxon>
        <taxon>Bacillota</taxon>
        <taxon>Negativicutes</taxon>
        <taxon>Acidaminococcales</taxon>
        <taxon>Acidaminococcaceae</taxon>
        <taxon>Acidaminococcus</taxon>
    </lineage>
</organism>
<sequence length="533" mass="59757">MFTWAQRKLVTAFFLSLLLGTLTWEDPVLAAERILYIPLDDRPVNLAYTVDTFKKAGIDVVTPPTELLSSSSHKGDPDALGKWLQEEGPFAEAAVVAADSLIYGGLTTSRTHELSEAVLNERVNVLLDFKARHADIPLYAFATIMRSPKWSSAPQEPQYYAQWGPKLFLWGALRDKKDMGPLSRKEEKELGALQKEIPLSIQNDLLQRRQKNAAVLARLYDAAEAGTFDYFLIARDDSAPYSEAHFDARRLLQDRKKSYTIRSFSGTDEMGMILLTRAYYKARGLTPIVYGFYAPGAGKDTVPDYEDGTIAHSYKEHVWALGGYPAKRAKRADLVAGIYTPQDGVTRGADQAANTDVVTSGITAFLDQSEAFLRAGYAVGIADIAFGNGSSRGLVKGLFERRLPHSAEPMAYDLASYAGWNTASNSLGYTLGQGLMARQMTSQKRKELLTVRYLDDWAYEALVRQHLRAEYTYPNKWQEGKFTPKEKEILHTALQKEMKETAFPYLGQRVDGYTYDLPWNRTFEVSVVKKTLK</sequence>
<evidence type="ECO:0000313" key="2">
    <source>
        <dbReference type="Proteomes" id="UP000754226"/>
    </source>
</evidence>
<dbReference type="Proteomes" id="UP000754226">
    <property type="component" value="Unassembled WGS sequence"/>
</dbReference>
<dbReference type="InterPro" id="IPR025394">
    <property type="entry name" value="DUF4127"/>
</dbReference>
<evidence type="ECO:0000313" key="1">
    <source>
        <dbReference type="EMBL" id="MBS5520090.1"/>
    </source>
</evidence>
<reference evidence="1" key="1">
    <citation type="submission" date="2021-02" db="EMBL/GenBank/DDBJ databases">
        <title>Infant gut strain persistence is associated with maternal origin, phylogeny, and functional potential including surface adhesion and iron acquisition.</title>
        <authorList>
            <person name="Lou Y.C."/>
        </authorList>
    </citation>
    <scope>NUCLEOTIDE SEQUENCE</scope>
    <source>
        <strain evidence="1">L3_106_000M1_dasL3_106_000M1_concoct_15</strain>
    </source>
</reference>
<comment type="caution">
    <text evidence="1">The sequence shown here is derived from an EMBL/GenBank/DDBJ whole genome shotgun (WGS) entry which is preliminary data.</text>
</comment>
<name>A0A943EFF4_9FIRM</name>
<dbReference type="Pfam" id="PF13552">
    <property type="entry name" value="DUF4127"/>
    <property type="match status" value="1"/>
</dbReference>
<gene>
    <name evidence="1" type="ORF">KHX13_07165</name>
</gene>
<proteinExistence type="predicted"/>
<dbReference type="AlphaFoldDB" id="A0A943EFF4"/>